<dbReference type="SUPFAM" id="SSF51735">
    <property type="entry name" value="NAD(P)-binding Rossmann-fold domains"/>
    <property type="match status" value="1"/>
</dbReference>
<dbReference type="EMBL" id="SAUX01000002">
    <property type="protein sequence ID" value="RWR31867.1"/>
    <property type="molecule type" value="Genomic_DNA"/>
</dbReference>
<evidence type="ECO:0000313" key="3">
    <source>
        <dbReference type="EMBL" id="RWR31867.1"/>
    </source>
</evidence>
<dbReference type="OrthoDB" id="5524287at2"/>
<dbReference type="Pfam" id="PF03807">
    <property type="entry name" value="F420_oxidored"/>
    <property type="match status" value="1"/>
</dbReference>
<evidence type="ECO:0000259" key="2">
    <source>
        <dbReference type="Pfam" id="PF03807"/>
    </source>
</evidence>
<organism evidence="3 4">
    <name type="scientific">Paenirhodobacter populi</name>
    <dbReference type="NCBI Taxonomy" id="2306993"/>
    <lineage>
        <taxon>Bacteria</taxon>
        <taxon>Pseudomonadati</taxon>
        <taxon>Pseudomonadota</taxon>
        <taxon>Alphaproteobacteria</taxon>
        <taxon>Rhodobacterales</taxon>
        <taxon>Rhodobacter group</taxon>
        <taxon>Paenirhodobacter</taxon>
    </lineage>
</organism>
<feature type="domain" description="Pyrroline-5-carboxylate reductase catalytic N-terminal" evidence="2">
    <location>
        <begin position="37"/>
        <end position="78"/>
    </location>
</feature>
<dbReference type="PANTHER" id="PTHR14239">
    <property type="entry name" value="DUDULIN-RELATED"/>
    <property type="match status" value="1"/>
</dbReference>
<reference evidence="3 4" key="1">
    <citation type="submission" date="2019-01" db="EMBL/GenBank/DDBJ databases">
        <title>Sinorhodobacter populi sp. nov. isolated from the symptomatic bark tissue of Populus euramericana canker.</title>
        <authorList>
            <person name="Xu G."/>
        </authorList>
    </citation>
    <scope>NUCLEOTIDE SEQUENCE [LARGE SCALE GENOMIC DNA]</scope>
    <source>
        <strain evidence="3 4">D19-10-3-21</strain>
    </source>
</reference>
<gene>
    <name evidence="3" type="ORF">D2T31_02535</name>
</gene>
<dbReference type="InterPro" id="IPR028939">
    <property type="entry name" value="P5C_Rdtase_cat_N"/>
</dbReference>
<protein>
    <submittedName>
        <fullName evidence="3">NADP oxidoreductase</fullName>
    </submittedName>
</protein>
<dbReference type="GO" id="GO:0016491">
    <property type="term" value="F:oxidoreductase activity"/>
    <property type="evidence" value="ECO:0007669"/>
    <property type="project" value="UniProtKB-KW"/>
</dbReference>
<evidence type="ECO:0000313" key="4">
    <source>
        <dbReference type="Proteomes" id="UP000285295"/>
    </source>
</evidence>
<accession>A0A443KGJ4</accession>
<dbReference type="AlphaFoldDB" id="A0A443KGJ4"/>
<proteinExistence type="predicted"/>
<dbReference type="InterPro" id="IPR036291">
    <property type="entry name" value="NAD(P)-bd_dom_sf"/>
</dbReference>
<comment type="caution">
    <text evidence="3">The sequence shown here is derived from an EMBL/GenBank/DDBJ whole genome shotgun (WGS) entry which is preliminary data.</text>
</comment>
<sequence>MNIVILGKGNMGKPISALAQKAGHNVQCFGSEGAPIDALGKADIVVIAVKYPQALEVAGDPAVARALSGKLVIDVTNPLADDFMSLTVGHTSSAAEEIAGRLPGARVVKAFNTVFAAVIAMRAEGREVSVPVFVAGDDEDAVRAVVALVQAFGFEPIPAGALKNARYLEPMTEQLIQLGYGLGQGDRIGFGVVRAV</sequence>
<dbReference type="Proteomes" id="UP000285295">
    <property type="component" value="Unassembled WGS sequence"/>
</dbReference>
<reference evidence="3 4" key="2">
    <citation type="submission" date="2019-01" db="EMBL/GenBank/DDBJ databases">
        <authorList>
            <person name="Li Y."/>
        </authorList>
    </citation>
    <scope>NUCLEOTIDE SEQUENCE [LARGE SCALE GENOMIC DNA]</scope>
    <source>
        <strain evidence="3 4">D19-10-3-21</strain>
    </source>
</reference>
<name>A0A443KGJ4_9RHOB</name>
<keyword evidence="1" id="KW-0560">Oxidoreductase</keyword>
<dbReference type="RefSeq" id="WP_128235850.1">
    <property type="nucleotide sequence ID" value="NZ_SAUX01000002.1"/>
</dbReference>
<evidence type="ECO:0000256" key="1">
    <source>
        <dbReference type="ARBA" id="ARBA00023002"/>
    </source>
</evidence>
<dbReference type="InterPro" id="IPR051267">
    <property type="entry name" value="STEAP_metalloreductase"/>
</dbReference>
<dbReference type="Gene3D" id="3.40.50.720">
    <property type="entry name" value="NAD(P)-binding Rossmann-like Domain"/>
    <property type="match status" value="1"/>
</dbReference>